<dbReference type="InterPro" id="IPR038717">
    <property type="entry name" value="Tc1-like_DDE_dom"/>
</dbReference>
<dbReference type="Gene3D" id="3.30.420.10">
    <property type="entry name" value="Ribonuclease H-like superfamily/Ribonuclease H"/>
    <property type="match status" value="1"/>
</dbReference>
<evidence type="ECO:0000313" key="4">
    <source>
        <dbReference type="Proteomes" id="UP000321960"/>
    </source>
</evidence>
<organism evidence="2 4">
    <name type="scientific">Methylobacterium oxalidis</name>
    <dbReference type="NCBI Taxonomy" id="944322"/>
    <lineage>
        <taxon>Bacteria</taxon>
        <taxon>Pseudomonadati</taxon>
        <taxon>Pseudomonadota</taxon>
        <taxon>Alphaproteobacteria</taxon>
        <taxon>Hyphomicrobiales</taxon>
        <taxon>Methylobacteriaceae</taxon>
        <taxon>Methylobacterium</taxon>
    </lineage>
</organism>
<dbReference type="Proteomes" id="UP000321960">
    <property type="component" value="Unassembled WGS sequence"/>
</dbReference>
<dbReference type="GO" id="GO:0003676">
    <property type="term" value="F:nucleic acid binding"/>
    <property type="evidence" value="ECO:0007669"/>
    <property type="project" value="InterPro"/>
</dbReference>
<proteinExistence type="predicted"/>
<feature type="domain" description="Tc1-like transposase DDE" evidence="1">
    <location>
        <begin position="1"/>
        <end position="34"/>
    </location>
</feature>
<dbReference type="AlphaFoldDB" id="A0A512JBM7"/>
<sequence length="68" mass="7621">MYLPSYSPDLNPIEQAFAKLKALLRSAAARRIPELWAAIRHAFTHFTPQECRNCLAAAGYEDDLAVDT</sequence>
<reference evidence="3" key="4">
    <citation type="submission" date="2023-01" db="EMBL/GenBank/DDBJ databases">
        <title>Draft genome sequence of Methylobacterium oxalidis strain NBRC 107715.</title>
        <authorList>
            <person name="Sun Q."/>
            <person name="Mori K."/>
        </authorList>
    </citation>
    <scope>NUCLEOTIDE SEQUENCE</scope>
    <source>
        <strain evidence="3">NBRC 107715</strain>
    </source>
</reference>
<keyword evidence="5" id="KW-1185">Reference proteome</keyword>
<dbReference type="InterPro" id="IPR036397">
    <property type="entry name" value="RNaseH_sf"/>
</dbReference>
<evidence type="ECO:0000259" key="1">
    <source>
        <dbReference type="Pfam" id="PF13358"/>
    </source>
</evidence>
<reference evidence="2 4" key="3">
    <citation type="submission" date="2019-07" db="EMBL/GenBank/DDBJ databases">
        <title>Whole genome shotgun sequence of Methylobacterium oxalidis NBRC 107715.</title>
        <authorList>
            <person name="Hosoyama A."/>
            <person name="Uohara A."/>
            <person name="Ohji S."/>
            <person name="Ichikawa N."/>
        </authorList>
    </citation>
    <scope>NUCLEOTIDE SEQUENCE [LARGE SCALE GENOMIC DNA]</scope>
    <source>
        <strain evidence="2 4">NBRC 107715</strain>
    </source>
</reference>
<comment type="caution">
    <text evidence="2">The sequence shown here is derived from an EMBL/GenBank/DDBJ whole genome shotgun (WGS) entry which is preliminary data.</text>
</comment>
<dbReference type="Pfam" id="PF13358">
    <property type="entry name" value="DDE_3"/>
    <property type="match status" value="1"/>
</dbReference>
<dbReference type="EMBL" id="BJZU01000150">
    <property type="protein sequence ID" value="GEP07372.1"/>
    <property type="molecule type" value="Genomic_DNA"/>
</dbReference>
<reference evidence="5" key="2">
    <citation type="journal article" date="2019" name="Int. J. Syst. Evol. Microbiol.">
        <title>The Global Catalogue of Microorganisms (GCM) 10K type strain sequencing project: providing services to taxonomists for standard genome sequencing and annotation.</title>
        <authorList>
            <consortium name="The Broad Institute Genomics Platform"/>
            <consortium name="The Broad Institute Genome Sequencing Center for Infectious Disease"/>
            <person name="Wu L."/>
            <person name="Ma J."/>
        </authorList>
    </citation>
    <scope>NUCLEOTIDE SEQUENCE [LARGE SCALE GENOMIC DNA]</scope>
    <source>
        <strain evidence="5">NBRC 107715</strain>
    </source>
</reference>
<accession>A0A512JBM7</accession>
<dbReference type="EMBL" id="BSPK01000039">
    <property type="protein sequence ID" value="GLS64482.1"/>
    <property type="molecule type" value="Genomic_DNA"/>
</dbReference>
<evidence type="ECO:0000313" key="5">
    <source>
        <dbReference type="Proteomes" id="UP001156856"/>
    </source>
</evidence>
<evidence type="ECO:0000313" key="3">
    <source>
        <dbReference type="EMBL" id="GLS64482.1"/>
    </source>
</evidence>
<dbReference type="Proteomes" id="UP001156856">
    <property type="component" value="Unassembled WGS sequence"/>
</dbReference>
<evidence type="ECO:0000313" key="2">
    <source>
        <dbReference type="EMBL" id="GEP07372.1"/>
    </source>
</evidence>
<gene>
    <name evidence="3" type="ORF">GCM10007888_28630</name>
    <name evidence="2" type="ORF">MOX02_54100</name>
</gene>
<reference evidence="3" key="1">
    <citation type="journal article" date="2014" name="Int. J. Syst. Evol. Microbiol.">
        <title>Complete genome of a new Firmicutes species belonging to the dominant human colonic microbiota ('Ruminococcus bicirculans') reveals two chromosomes and a selective capacity to utilize plant glucans.</title>
        <authorList>
            <consortium name="NISC Comparative Sequencing Program"/>
            <person name="Wegmann U."/>
            <person name="Louis P."/>
            <person name="Goesmann A."/>
            <person name="Henrissat B."/>
            <person name="Duncan S.H."/>
            <person name="Flint H.J."/>
        </authorList>
    </citation>
    <scope>NUCLEOTIDE SEQUENCE</scope>
    <source>
        <strain evidence="3">NBRC 107715</strain>
    </source>
</reference>
<protein>
    <recommendedName>
        <fullName evidence="1">Tc1-like transposase DDE domain-containing protein</fullName>
    </recommendedName>
</protein>
<name>A0A512JBM7_9HYPH</name>